<dbReference type="AlphaFoldDB" id="A0A1C3JVU2"/>
<organism evidence="3 6">
    <name type="scientific">Marinomonas gallaica</name>
    <dbReference type="NCBI Taxonomy" id="1806667"/>
    <lineage>
        <taxon>Bacteria</taxon>
        <taxon>Pseudomonadati</taxon>
        <taxon>Pseudomonadota</taxon>
        <taxon>Gammaproteobacteria</taxon>
        <taxon>Oceanospirillales</taxon>
        <taxon>Oceanospirillaceae</taxon>
        <taxon>Marinomonas</taxon>
    </lineage>
</organism>
<dbReference type="Proteomes" id="UP000092871">
    <property type="component" value="Unassembled WGS sequence"/>
</dbReference>
<keyword evidence="5" id="KW-1185">Reference proteome</keyword>
<reference evidence="4 5" key="2">
    <citation type="submission" date="2016-06" db="EMBL/GenBank/DDBJ databases">
        <authorList>
            <person name="Rodrigo-Torres L."/>
            <person name="Arahal D.R."/>
        </authorList>
    </citation>
    <scope>NUCLEOTIDE SEQUENCE [LARGE SCALE GENOMIC DNA]</scope>
    <source>
        <strain evidence="4 5">CECT 5116</strain>
    </source>
</reference>
<accession>A0A1C3JVU2</accession>
<dbReference type="Gene3D" id="3.40.50.10180">
    <property type="entry name" value="Glycerate kinase, MOFRL-like N-terminal domain"/>
    <property type="match status" value="1"/>
</dbReference>
<evidence type="ECO:0000313" key="6">
    <source>
        <dbReference type="Proteomes" id="UP000092871"/>
    </source>
</evidence>
<gene>
    <name evidence="3" type="primary">ttuD_1</name>
    <name evidence="3" type="ORF">MGA5115_03480</name>
    <name evidence="4" type="ORF">MGA5116_03488</name>
</gene>
<dbReference type="InterPro" id="IPR038614">
    <property type="entry name" value="GK_N_sf"/>
</dbReference>
<dbReference type="InterPro" id="IPR007835">
    <property type="entry name" value="MOFRL"/>
</dbReference>
<dbReference type="PANTHER" id="PTHR12227:SF0">
    <property type="entry name" value="GLYCERATE KINASE"/>
    <property type="match status" value="1"/>
</dbReference>
<dbReference type="GO" id="GO:0005737">
    <property type="term" value="C:cytoplasm"/>
    <property type="evidence" value="ECO:0007669"/>
    <property type="project" value="TreeGrafter"/>
</dbReference>
<proteinExistence type="predicted"/>
<name>A0A1C3JVU2_9GAMM</name>
<dbReference type="RefSeq" id="WP_083203072.1">
    <property type="nucleotide sequence ID" value="NZ_FLRA01000035.1"/>
</dbReference>
<dbReference type="GO" id="GO:0008887">
    <property type="term" value="F:glycerate kinase activity"/>
    <property type="evidence" value="ECO:0007669"/>
    <property type="project" value="InterPro"/>
</dbReference>
<feature type="domain" description="MOFRL-associated" evidence="2">
    <location>
        <begin position="10"/>
        <end position="211"/>
    </location>
</feature>
<dbReference type="SUPFAM" id="SSF82544">
    <property type="entry name" value="GckA/TtuD-like"/>
    <property type="match status" value="1"/>
</dbReference>
<evidence type="ECO:0000313" key="4">
    <source>
        <dbReference type="EMBL" id="SBT22858.1"/>
    </source>
</evidence>
<evidence type="ECO:0000259" key="2">
    <source>
        <dbReference type="Pfam" id="PF13660"/>
    </source>
</evidence>
<dbReference type="EMBL" id="FLRA01000035">
    <property type="protein sequence ID" value="SBT19318.1"/>
    <property type="molecule type" value="Genomic_DNA"/>
</dbReference>
<evidence type="ECO:0000313" key="3">
    <source>
        <dbReference type="EMBL" id="SBT19318.1"/>
    </source>
</evidence>
<dbReference type="OrthoDB" id="9766552at2"/>
<sequence length="376" mass="39052">MHSVDKDSAVAIFNAAIDAVAGYSATYRAVSALDGFKPDQIIAVGKAASGMCAGALAASNPECPALLVTKYDHTDQTMWAAPNVTVIESAHPVPDQHSLDAGKEMLATVDAMAPGSKLLLLVSGGTSALSEALPDDVSLADWQHLTDQMLAAGYNIGQINTRRKETSLIKDGKLLLNFKGAEVRVLAISDVEGDSIATIGSGTGDTKRCRTTSSVDLIATNEVARTAAATKAKALGFTVKDNQECLYDDVLVLSERIGQELAKATPGVYIYGGEPTVKLPENPGSGGRNQALALGLAQHIVGRDDILILVAGTDGSDGPTDAAGGIVDGSTAVNVEQVRDALKRADAGTYLREHNGIFITGPTNTNVMDVVIAIVR</sequence>
<feature type="domain" description="MOFRL" evidence="1">
    <location>
        <begin position="268"/>
        <end position="369"/>
    </location>
</feature>
<dbReference type="EMBL" id="FLRB01000035">
    <property type="protein sequence ID" value="SBT22858.1"/>
    <property type="molecule type" value="Genomic_DNA"/>
</dbReference>
<dbReference type="Pfam" id="PF05161">
    <property type="entry name" value="MOFRL"/>
    <property type="match status" value="1"/>
</dbReference>
<reference evidence="3 6" key="1">
    <citation type="submission" date="2016-06" db="EMBL/GenBank/DDBJ databases">
        <authorList>
            <person name="Kjaerup R.B."/>
            <person name="Dalgaard T.S."/>
            <person name="Juul-Madsen H.R."/>
        </authorList>
    </citation>
    <scope>NUCLEOTIDE SEQUENCE [LARGE SCALE GENOMIC DNA]</scope>
    <source>
        <strain evidence="3 6">CECT 5115</strain>
    </source>
</reference>
<dbReference type="PANTHER" id="PTHR12227">
    <property type="entry name" value="GLYCERATE KINASE"/>
    <property type="match status" value="1"/>
</dbReference>
<dbReference type="InterPro" id="IPR039760">
    <property type="entry name" value="MOFRL_protein"/>
</dbReference>
<evidence type="ECO:0000313" key="5">
    <source>
        <dbReference type="Proteomes" id="UP000092840"/>
    </source>
</evidence>
<dbReference type="EC" id="1.1.1.81" evidence="3 4"/>
<dbReference type="Proteomes" id="UP000092840">
    <property type="component" value="Unassembled WGS sequence"/>
</dbReference>
<keyword evidence="3" id="KW-0560">Oxidoreductase</keyword>
<dbReference type="InterPro" id="IPR025286">
    <property type="entry name" value="MOFRL_assoc_dom"/>
</dbReference>
<dbReference type="GO" id="GO:0016618">
    <property type="term" value="F:hydroxypyruvate reductase [NAD(P)H] activity"/>
    <property type="evidence" value="ECO:0007669"/>
    <property type="project" value="UniProtKB-EC"/>
</dbReference>
<keyword evidence="3" id="KW-0670">Pyruvate</keyword>
<protein>
    <submittedName>
        <fullName evidence="3 4">Hydroxypyruvate reductase</fullName>
        <ecNumber evidence="3 4">1.1.1.81</ecNumber>
    </submittedName>
</protein>
<evidence type="ECO:0000259" key="1">
    <source>
        <dbReference type="Pfam" id="PF05161"/>
    </source>
</evidence>
<dbReference type="Pfam" id="PF13660">
    <property type="entry name" value="DUF4147"/>
    <property type="match status" value="1"/>
</dbReference>